<evidence type="ECO:0000313" key="3">
    <source>
        <dbReference type="EMBL" id="MBL0419856.1"/>
    </source>
</evidence>
<dbReference type="SUPFAM" id="SSF54826">
    <property type="entry name" value="Enolase N-terminal domain-like"/>
    <property type="match status" value="1"/>
</dbReference>
<dbReference type="SFLD" id="SFLDS00001">
    <property type="entry name" value="Enolase"/>
    <property type="match status" value="1"/>
</dbReference>
<dbReference type="AlphaFoldDB" id="A0A937D6I1"/>
<name>A0A937D6I1_9BURK</name>
<comment type="caution">
    <text evidence="3">The sequence shown here is derived from an EMBL/GenBank/DDBJ whole genome shotgun (WGS) entry which is preliminary data.</text>
</comment>
<protein>
    <submittedName>
        <fullName evidence="3">Mandelate racemase/muconate lactonizing enzyme family protein</fullName>
    </submittedName>
</protein>
<dbReference type="InterPro" id="IPR013341">
    <property type="entry name" value="Mandelate_racemase_N_dom"/>
</dbReference>
<dbReference type="InterPro" id="IPR013342">
    <property type="entry name" value="Mandelate_racemase_C"/>
</dbReference>
<dbReference type="SUPFAM" id="SSF51604">
    <property type="entry name" value="Enolase C-terminal domain-like"/>
    <property type="match status" value="1"/>
</dbReference>
<evidence type="ECO:0000256" key="1">
    <source>
        <dbReference type="ARBA" id="ARBA00023239"/>
    </source>
</evidence>
<dbReference type="Gene3D" id="3.30.390.10">
    <property type="entry name" value="Enolase-like, N-terminal domain"/>
    <property type="match status" value="1"/>
</dbReference>
<sequence length="390" mass="41951">MKITAVEQLHVSGGWDNWSFLKLSTDTGLVGWSEFNQARGRRGLAQVIEGLSGLVVGEDPRNVSRLAARLFSATQSTTGGLQSLAAGAFENACLDLKAKDLGIPVHELLGGALRRRLPLYWSHAGLYRAVHAHLFGPVIDAAAVRSPADLTGLGAEVRGKGFRALKTNLLRFAPGERTAVLRGSGPFELNIEKPIVDTAVSQLEALRHGAGDGIGLMLDLNFNFKPEGFRRLARALEPFDLTWLEIDSHSPAALASIRQSTRLPIASLEAVLGRRALLPYLEAQAVDVAIVDVVFNGMAESMKMAALLDAFDVNVAAHNSHGPLGSLMSAHFCAAIPNFRIMEFDPDEVPWRRQLLTAPFTVEGGEFELPAAPGWGADIDEAVARAHPAH</sequence>
<dbReference type="Pfam" id="PF13378">
    <property type="entry name" value="MR_MLE_C"/>
    <property type="match status" value="1"/>
</dbReference>
<keyword evidence="4" id="KW-1185">Reference proteome</keyword>
<dbReference type="Pfam" id="PF02746">
    <property type="entry name" value="MR_MLE_N"/>
    <property type="match status" value="1"/>
</dbReference>
<dbReference type="CDD" id="cd03316">
    <property type="entry name" value="MR_like"/>
    <property type="match status" value="1"/>
</dbReference>
<dbReference type="InterPro" id="IPR034593">
    <property type="entry name" value="DgoD-like"/>
</dbReference>
<dbReference type="PANTHER" id="PTHR48080:SF2">
    <property type="entry name" value="D-GALACTONATE DEHYDRATASE"/>
    <property type="match status" value="1"/>
</dbReference>
<evidence type="ECO:0000313" key="4">
    <source>
        <dbReference type="Proteomes" id="UP000613011"/>
    </source>
</evidence>
<dbReference type="PANTHER" id="PTHR48080">
    <property type="entry name" value="D-GALACTONATE DEHYDRATASE-RELATED"/>
    <property type="match status" value="1"/>
</dbReference>
<dbReference type="Gene3D" id="3.20.20.120">
    <property type="entry name" value="Enolase-like C-terminal domain"/>
    <property type="match status" value="1"/>
</dbReference>
<dbReference type="RefSeq" id="WP_201682857.1">
    <property type="nucleotide sequence ID" value="NZ_JAEQNA010000001.1"/>
</dbReference>
<organism evidence="3 4">
    <name type="scientific">Ramlibacter aurantiacus</name>
    <dbReference type="NCBI Taxonomy" id="2801330"/>
    <lineage>
        <taxon>Bacteria</taxon>
        <taxon>Pseudomonadati</taxon>
        <taxon>Pseudomonadota</taxon>
        <taxon>Betaproteobacteria</taxon>
        <taxon>Burkholderiales</taxon>
        <taxon>Comamonadaceae</taxon>
        <taxon>Ramlibacter</taxon>
    </lineage>
</organism>
<keyword evidence="1" id="KW-0456">Lyase</keyword>
<dbReference type="SFLD" id="SFLDG00179">
    <property type="entry name" value="mandelate_racemase"/>
    <property type="match status" value="1"/>
</dbReference>
<dbReference type="EMBL" id="JAEQNA010000001">
    <property type="protein sequence ID" value="MBL0419856.1"/>
    <property type="molecule type" value="Genomic_DNA"/>
</dbReference>
<feature type="domain" description="Mandelate racemase/muconate lactonizing enzyme C-terminal" evidence="2">
    <location>
        <begin position="147"/>
        <end position="264"/>
    </location>
</feature>
<dbReference type="InterPro" id="IPR029017">
    <property type="entry name" value="Enolase-like_N"/>
</dbReference>
<proteinExistence type="predicted"/>
<dbReference type="InterPro" id="IPR029065">
    <property type="entry name" value="Enolase_C-like"/>
</dbReference>
<dbReference type="SMART" id="SM00922">
    <property type="entry name" value="MR_MLE"/>
    <property type="match status" value="1"/>
</dbReference>
<evidence type="ECO:0000259" key="2">
    <source>
        <dbReference type="SMART" id="SM00922"/>
    </source>
</evidence>
<accession>A0A937D6I1</accession>
<dbReference type="InterPro" id="IPR036849">
    <property type="entry name" value="Enolase-like_C_sf"/>
</dbReference>
<dbReference type="GO" id="GO:0016829">
    <property type="term" value="F:lyase activity"/>
    <property type="evidence" value="ECO:0007669"/>
    <property type="project" value="UniProtKB-KW"/>
</dbReference>
<dbReference type="Proteomes" id="UP000613011">
    <property type="component" value="Unassembled WGS sequence"/>
</dbReference>
<reference evidence="3" key="1">
    <citation type="submission" date="2021-01" db="EMBL/GenBank/DDBJ databases">
        <title>Ramlibacter sp. strain AW1 16S ribosomal RNA gene Genome sequencing and assembly.</title>
        <authorList>
            <person name="Kang M."/>
        </authorList>
    </citation>
    <scope>NUCLEOTIDE SEQUENCE</scope>
    <source>
        <strain evidence="3">AW1</strain>
    </source>
</reference>
<gene>
    <name evidence="3" type="ORF">JI739_05810</name>
</gene>